<reference evidence="1 2" key="1">
    <citation type="journal article" date="2021" name="Nat. Commun.">
        <title>Genetic determinants of endophytism in the Arabidopsis root mycobiome.</title>
        <authorList>
            <person name="Mesny F."/>
            <person name="Miyauchi S."/>
            <person name="Thiergart T."/>
            <person name="Pickel B."/>
            <person name="Atanasova L."/>
            <person name="Karlsson M."/>
            <person name="Huettel B."/>
            <person name="Barry K.W."/>
            <person name="Haridas S."/>
            <person name="Chen C."/>
            <person name="Bauer D."/>
            <person name="Andreopoulos W."/>
            <person name="Pangilinan J."/>
            <person name="LaButti K."/>
            <person name="Riley R."/>
            <person name="Lipzen A."/>
            <person name="Clum A."/>
            <person name="Drula E."/>
            <person name="Henrissat B."/>
            <person name="Kohler A."/>
            <person name="Grigoriev I.V."/>
            <person name="Martin F.M."/>
            <person name="Hacquard S."/>
        </authorList>
    </citation>
    <scope>NUCLEOTIDE SEQUENCE [LARGE SCALE GENOMIC DNA]</scope>
    <source>
        <strain evidence="1 2">MPI-CAGE-CH-0241</strain>
    </source>
</reference>
<name>A0A9P8VUU1_9HYPO</name>
<comment type="caution">
    <text evidence="1">The sequence shown here is derived from an EMBL/GenBank/DDBJ whole genome shotgun (WGS) entry which is preliminary data.</text>
</comment>
<accession>A0A9P8VUU1</accession>
<gene>
    <name evidence="1" type="ORF">B0T10DRAFT_205468</name>
</gene>
<dbReference type="Proteomes" id="UP000777438">
    <property type="component" value="Unassembled WGS sequence"/>
</dbReference>
<feature type="non-terminal residue" evidence="1">
    <location>
        <position position="1"/>
    </location>
</feature>
<evidence type="ECO:0000313" key="2">
    <source>
        <dbReference type="Proteomes" id="UP000777438"/>
    </source>
</evidence>
<dbReference type="EMBL" id="JAGPYM010000038">
    <property type="protein sequence ID" value="KAH6874594.1"/>
    <property type="molecule type" value="Genomic_DNA"/>
</dbReference>
<sequence length="65" mass="7270">VSKSQAYRIVKLSSSPELSKKRGRPSLLTPHEDAGLVAYIVWLERSGFPAEKSQVEEAIMELLRS</sequence>
<organism evidence="1 2">
    <name type="scientific">Thelonectria olida</name>
    <dbReference type="NCBI Taxonomy" id="1576542"/>
    <lineage>
        <taxon>Eukaryota</taxon>
        <taxon>Fungi</taxon>
        <taxon>Dikarya</taxon>
        <taxon>Ascomycota</taxon>
        <taxon>Pezizomycotina</taxon>
        <taxon>Sordariomycetes</taxon>
        <taxon>Hypocreomycetidae</taxon>
        <taxon>Hypocreales</taxon>
        <taxon>Nectriaceae</taxon>
        <taxon>Thelonectria</taxon>
    </lineage>
</organism>
<dbReference type="OrthoDB" id="4733042at2759"/>
<protein>
    <submittedName>
        <fullName evidence="1">Uncharacterized protein</fullName>
    </submittedName>
</protein>
<dbReference type="AlphaFoldDB" id="A0A9P8VUU1"/>
<proteinExistence type="predicted"/>
<keyword evidence="2" id="KW-1185">Reference proteome</keyword>
<evidence type="ECO:0000313" key="1">
    <source>
        <dbReference type="EMBL" id="KAH6874594.1"/>
    </source>
</evidence>